<evidence type="ECO:0000256" key="4">
    <source>
        <dbReference type="PROSITE-ProRule" id="PRU00134"/>
    </source>
</evidence>
<dbReference type="InterPro" id="IPR002893">
    <property type="entry name" value="Znf_MYND"/>
</dbReference>
<evidence type="ECO:0000256" key="2">
    <source>
        <dbReference type="ARBA" id="ARBA00022771"/>
    </source>
</evidence>
<dbReference type="AlphaFoldDB" id="A0A8H2VN51"/>
<comment type="caution">
    <text evidence="7">The sequence shown here is derived from an EMBL/GenBank/DDBJ whole genome shotgun (WGS) entry which is preliminary data.</text>
</comment>
<dbReference type="Pfam" id="PF01753">
    <property type="entry name" value="zf-MYND"/>
    <property type="match status" value="1"/>
</dbReference>
<dbReference type="EMBL" id="CAJHIA010000003">
    <property type="protein sequence ID" value="CAD6441233.1"/>
    <property type="molecule type" value="Genomic_DNA"/>
</dbReference>
<feature type="region of interest" description="Disordered" evidence="5">
    <location>
        <begin position="1"/>
        <end position="23"/>
    </location>
</feature>
<dbReference type="OrthoDB" id="432970at2759"/>
<accession>A0A8H2VN51</accession>
<evidence type="ECO:0000256" key="5">
    <source>
        <dbReference type="SAM" id="MobiDB-lite"/>
    </source>
</evidence>
<gene>
    <name evidence="7" type="ORF">SCLTRI_LOCUS1021</name>
</gene>
<evidence type="ECO:0000313" key="7">
    <source>
        <dbReference type="EMBL" id="CAD6441233.1"/>
    </source>
</evidence>
<dbReference type="SUPFAM" id="SSF144232">
    <property type="entry name" value="HIT/MYND zinc finger-like"/>
    <property type="match status" value="1"/>
</dbReference>
<feature type="compositionally biased region" description="Low complexity" evidence="5">
    <location>
        <begin position="1"/>
        <end position="21"/>
    </location>
</feature>
<keyword evidence="8" id="KW-1185">Reference proteome</keyword>
<feature type="compositionally biased region" description="Polar residues" evidence="5">
    <location>
        <begin position="101"/>
        <end position="110"/>
    </location>
</feature>
<keyword evidence="1" id="KW-0479">Metal-binding</keyword>
<evidence type="ECO:0000259" key="6">
    <source>
        <dbReference type="PROSITE" id="PS50865"/>
    </source>
</evidence>
<sequence>MSSRSSTSEPPTPSSPQSTRSCANCHKTETSMGSFPSCERCKTPYCSRDCQKANWPIHEPNCKERYKFSITIHGDTIPDGLDIEALKKRAEQDGKEFQFIHLSSGQNGRRQTAVCDSSREKK</sequence>
<evidence type="ECO:0000313" key="8">
    <source>
        <dbReference type="Proteomes" id="UP000624404"/>
    </source>
</evidence>
<feature type="domain" description="MYND-type" evidence="6">
    <location>
        <begin position="22"/>
        <end position="62"/>
    </location>
</feature>
<keyword evidence="3" id="KW-0862">Zinc</keyword>
<reference evidence="7" key="1">
    <citation type="submission" date="2020-10" db="EMBL/GenBank/DDBJ databases">
        <authorList>
            <person name="Kusch S."/>
        </authorList>
    </citation>
    <scope>NUCLEOTIDE SEQUENCE</scope>
    <source>
        <strain evidence="7">SwB9</strain>
    </source>
</reference>
<evidence type="ECO:0000256" key="1">
    <source>
        <dbReference type="ARBA" id="ARBA00022723"/>
    </source>
</evidence>
<name>A0A8H2VN51_9HELO</name>
<organism evidence="7 8">
    <name type="scientific">Sclerotinia trifoliorum</name>
    <dbReference type="NCBI Taxonomy" id="28548"/>
    <lineage>
        <taxon>Eukaryota</taxon>
        <taxon>Fungi</taxon>
        <taxon>Dikarya</taxon>
        <taxon>Ascomycota</taxon>
        <taxon>Pezizomycotina</taxon>
        <taxon>Leotiomycetes</taxon>
        <taxon>Helotiales</taxon>
        <taxon>Sclerotiniaceae</taxon>
        <taxon>Sclerotinia</taxon>
    </lineage>
</organism>
<dbReference type="GO" id="GO:0008270">
    <property type="term" value="F:zinc ion binding"/>
    <property type="evidence" value="ECO:0007669"/>
    <property type="project" value="UniProtKB-KW"/>
</dbReference>
<proteinExistence type="predicted"/>
<evidence type="ECO:0000256" key="3">
    <source>
        <dbReference type="ARBA" id="ARBA00022833"/>
    </source>
</evidence>
<feature type="region of interest" description="Disordered" evidence="5">
    <location>
        <begin position="101"/>
        <end position="122"/>
    </location>
</feature>
<keyword evidence="2 4" id="KW-0863">Zinc-finger</keyword>
<dbReference type="Gene3D" id="6.10.140.2220">
    <property type="match status" value="1"/>
</dbReference>
<protein>
    <submittedName>
        <fullName evidence="7">5f5da983-e31d-40d1-88fa-0a8c03c97bcc-CDS</fullName>
    </submittedName>
</protein>
<dbReference type="PROSITE" id="PS50865">
    <property type="entry name" value="ZF_MYND_2"/>
    <property type="match status" value="1"/>
</dbReference>
<dbReference type="Proteomes" id="UP000624404">
    <property type="component" value="Unassembled WGS sequence"/>
</dbReference>